<evidence type="ECO:0000256" key="2">
    <source>
        <dbReference type="SAM" id="SignalP"/>
    </source>
</evidence>
<gene>
    <name evidence="3" type="ORF">IAC04_00235</name>
</gene>
<dbReference type="Proteomes" id="UP000824115">
    <property type="component" value="Unassembled WGS sequence"/>
</dbReference>
<comment type="caution">
    <text evidence="3">The sequence shown here is derived from an EMBL/GenBank/DDBJ whole genome shotgun (WGS) entry which is preliminary data.</text>
</comment>
<sequence>MKKHFFNVIAALALVCGVFAFTGCADYESDINSLNERLDELETGQIASIEDQIAALTGSLDEAEELIKMLQGNVSDL</sequence>
<feature type="chain" id="PRO_5038779672" description="Lipoprotein" evidence="2">
    <location>
        <begin position="21"/>
        <end position="77"/>
    </location>
</feature>
<evidence type="ECO:0000256" key="1">
    <source>
        <dbReference type="SAM" id="Coils"/>
    </source>
</evidence>
<evidence type="ECO:0000313" key="3">
    <source>
        <dbReference type="EMBL" id="HIZ84911.1"/>
    </source>
</evidence>
<keyword evidence="2" id="KW-0732">Signal</keyword>
<name>A0A9D2GMV9_9BACT</name>
<evidence type="ECO:0008006" key="5">
    <source>
        <dbReference type="Google" id="ProtNLM"/>
    </source>
</evidence>
<dbReference type="Gene3D" id="1.20.5.340">
    <property type="match status" value="1"/>
</dbReference>
<feature type="signal peptide" evidence="2">
    <location>
        <begin position="1"/>
        <end position="20"/>
    </location>
</feature>
<dbReference type="AlphaFoldDB" id="A0A9D2GMV9"/>
<evidence type="ECO:0000313" key="4">
    <source>
        <dbReference type="Proteomes" id="UP000824115"/>
    </source>
</evidence>
<proteinExistence type="predicted"/>
<feature type="coiled-coil region" evidence="1">
    <location>
        <begin position="24"/>
        <end position="73"/>
    </location>
</feature>
<keyword evidence="1" id="KW-0175">Coiled coil</keyword>
<organism evidence="3 4">
    <name type="scientific">Candidatus Coprenecus stercoravium</name>
    <dbReference type="NCBI Taxonomy" id="2840735"/>
    <lineage>
        <taxon>Bacteria</taxon>
        <taxon>Pseudomonadati</taxon>
        <taxon>Bacteroidota</taxon>
        <taxon>Bacteroidia</taxon>
        <taxon>Bacteroidales</taxon>
        <taxon>Rikenellaceae</taxon>
        <taxon>Rikenellaceae incertae sedis</taxon>
        <taxon>Candidatus Coprenecus</taxon>
    </lineage>
</organism>
<dbReference type="EMBL" id="DXAW01000008">
    <property type="protein sequence ID" value="HIZ84911.1"/>
    <property type="molecule type" value="Genomic_DNA"/>
</dbReference>
<dbReference type="PROSITE" id="PS51257">
    <property type="entry name" value="PROKAR_LIPOPROTEIN"/>
    <property type="match status" value="1"/>
</dbReference>
<reference evidence="3" key="2">
    <citation type="submission" date="2021-04" db="EMBL/GenBank/DDBJ databases">
        <authorList>
            <person name="Gilroy R."/>
        </authorList>
    </citation>
    <scope>NUCLEOTIDE SEQUENCE</scope>
    <source>
        <strain evidence="3">Gambia16-554</strain>
    </source>
</reference>
<accession>A0A9D2GMV9</accession>
<feature type="non-terminal residue" evidence="3">
    <location>
        <position position="77"/>
    </location>
</feature>
<protein>
    <recommendedName>
        <fullName evidence="5">Lipoprotein</fullName>
    </recommendedName>
</protein>
<reference evidence="3" key="1">
    <citation type="journal article" date="2021" name="PeerJ">
        <title>Extensive microbial diversity within the chicken gut microbiome revealed by metagenomics and culture.</title>
        <authorList>
            <person name="Gilroy R."/>
            <person name="Ravi A."/>
            <person name="Getino M."/>
            <person name="Pursley I."/>
            <person name="Horton D.L."/>
            <person name="Alikhan N.F."/>
            <person name="Baker D."/>
            <person name="Gharbi K."/>
            <person name="Hall N."/>
            <person name="Watson M."/>
            <person name="Adriaenssens E.M."/>
            <person name="Foster-Nyarko E."/>
            <person name="Jarju S."/>
            <person name="Secka A."/>
            <person name="Antonio M."/>
            <person name="Oren A."/>
            <person name="Chaudhuri R.R."/>
            <person name="La Ragione R."/>
            <person name="Hildebrand F."/>
            <person name="Pallen M.J."/>
        </authorList>
    </citation>
    <scope>NUCLEOTIDE SEQUENCE</scope>
    <source>
        <strain evidence="3">Gambia16-554</strain>
    </source>
</reference>